<dbReference type="Proteomes" id="UP000008461">
    <property type="component" value="Chromosome"/>
</dbReference>
<dbReference type="STRING" id="760192.Halhy_0440"/>
<dbReference type="OrthoDB" id="1150971at2"/>
<keyword evidence="3" id="KW-1185">Reference proteome</keyword>
<sequence length="215" mass="23246">MKNLAILFLSFLFMTTTLQAQNGKFQMAMGKALGEMASNKGVEGLKTSANTFSRIASVETTEWLPQYYAALCHLYAGYSIMESNMAEAQNLAKTALTEIQAAQKIAPSESELVALEAFAYQLQLLEDPMTKGAEMSGKIFATLGKAESLNPANPRTYYLRGNFTLNMPEFFGGGAAKASPDVQKAVAAYAAFTPASPFHPNWGAEEATELAEKVK</sequence>
<gene>
    <name evidence="2" type="ordered locus">Halhy_0440</name>
</gene>
<evidence type="ECO:0000256" key="1">
    <source>
        <dbReference type="SAM" id="SignalP"/>
    </source>
</evidence>
<dbReference type="eggNOG" id="COG0457">
    <property type="taxonomic scope" value="Bacteria"/>
</dbReference>
<dbReference type="KEGG" id="hhy:Halhy_0440"/>
<evidence type="ECO:0000313" key="3">
    <source>
        <dbReference type="Proteomes" id="UP000008461"/>
    </source>
</evidence>
<reference key="2">
    <citation type="submission" date="2011-04" db="EMBL/GenBank/DDBJ databases">
        <title>Complete sequence of chromosome of Haliscomenobacter hydrossis DSM 1100.</title>
        <authorList>
            <consortium name="US DOE Joint Genome Institute (JGI-PGF)"/>
            <person name="Lucas S."/>
            <person name="Han J."/>
            <person name="Lapidus A."/>
            <person name="Bruce D."/>
            <person name="Goodwin L."/>
            <person name="Pitluck S."/>
            <person name="Peters L."/>
            <person name="Kyrpides N."/>
            <person name="Mavromatis K."/>
            <person name="Ivanova N."/>
            <person name="Ovchinnikova G."/>
            <person name="Pagani I."/>
            <person name="Daligault H."/>
            <person name="Detter J.C."/>
            <person name="Han C."/>
            <person name="Land M."/>
            <person name="Hauser L."/>
            <person name="Markowitz V."/>
            <person name="Cheng J.-F."/>
            <person name="Hugenholtz P."/>
            <person name="Woyke T."/>
            <person name="Wu D."/>
            <person name="Verbarg S."/>
            <person name="Frueling A."/>
            <person name="Brambilla E."/>
            <person name="Klenk H.-P."/>
            <person name="Eisen J.A."/>
        </authorList>
    </citation>
    <scope>NUCLEOTIDE SEQUENCE</scope>
    <source>
        <strain>DSM 1100</strain>
    </source>
</reference>
<dbReference type="AlphaFoldDB" id="F4KY88"/>
<dbReference type="HOGENOM" id="CLU_103294_0_0_10"/>
<evidence type="ECO:0000313" key="2">
    <source>
        <dbReference type="EMBL" id="AEE48351.1"/>
    </source>
</evidence>
<protein>
    <recommendedName>
        <fullName evidence="4">Tetratricopeptide repeat protein</fullName>
    </recommendedName>
</protein>
<dbReference type="EMBL" id="CP002691">
    <property type="protein sequence ID" value="AEE48351.1"/>
    <property type="molecule type" value="Genomic_DNA"/>
</dbReference>
<reference evidence="2 3" key="1">
    <citation type="journal article" date="2011" name="Stand. Genomic Sci.">
        <title>Complete genome sequence of Haliscomenobacter hydrossis type strain (O).</title>
        <authorList>
            <consortium name="US DOE Joint Genome Institute (JGI-PGF)"/>
            <person name="Daligault H."/>
            <person name="Lapidus A."/>
            <person name="Zeytun A."/>
            <person name="Nolan M."/>
            <person name="Lucas S."/>
            <person name="Del Rio T.G."/>
            <person name="Tice H."/>
            <person name="Cheng J.F."/>
            <person name="Tapia R."/>
            <person name="Han C."/>
            <person name="Goodwin L."/>
            <person name="Pitluck S."/>
            <person name="Liolios K."/>
            <person name="Pagani I."/>
            <person name="Ivanova N."/>
            <person name="Huntemann M."/>
            <person name="Mavromatis K."/>
            <person name="Mikhailova N."/>
            <person name="Pati A."/>
            <person name="Chen A."/>
            <person name="Palaniappan K."/>
            <person name="Land M."/>
            <person name="Hauser L."/>
            <person name="Brambilla E.M."/>
            <person name="Rohde M."/>
            <person name="Verbarg S."/>
            <person name="Goker M."/>
            <person name="Bristow J."/>
            <person name="Eisen J.A."/>
            <person name="Markowitz V."/>
            <person name="Hugenholtz P."/>
            <person name="Kyrpides N.C."/>
            <person name="Klenk H.P."/>
            <person name="Woyke T."/>
        </authorList>
    </citation>
    <scope>NUCLEOTIDE SEQUENCE [LARGE SCALE GENOMIC DNA]</scope>
    <source>
        <strain evidence="3">ATCC 27775 / DSM 1100 / LMG 10767 / O</strain>
    </source>
</reference>
<keyword evidence="1" id="KW-0732">Signal</keyword>
<accession>F4KY88</accession>
<feature type="chain" id="PRO_5003316228" description="Tetratricopeptide repeat protein" evidence="1">
    <location>
        <begin position="21"/>
        <end position="215"/>
    </location>
</feature>
<dbReference type="RefSeq" id="WP_013762915.1">
    <property type="nucleotide sequence ID" value="NC_015510.1"/>
</dbReference>
<proteinExistence type="predicted"/>
<evidence type="ECO:0008006" key="4">
    <source>
        <dbReference type="Google" id="ProtNLM"/>
    </source>
</evidence>
<organism evidence="2 3">
    <name type="scientific">Haliscomenobacter hydrossis (strain ATCC 27775 / DSM 1100 / LMG 10767 / O)</name>
    <dbReference type="NCBI Taxonomy" id="760192"/>
    <lineage>
        <taxon>Bacteria</taxon>
        <taxon>Pseudomonadati</taxon>
        <taxon>Bacteroidota</taxon>
        <taxon>Saprospiria</taxon>
        <taxon>Saprospirales</taxon>
        <taxon>Haliscomenobacteraceae</taxon>
        <taxon>Haliscomenobacter</taxon>
    </lineage>
</organism>
<name>F4KY88_HALH1</name>
<feature type="signal peptide" evidence="1">
    <location>
        <begin position="1"/>
        <end position="20"/>
    </location>
</feature>